<reference evidence="9" key="1">
    <citation type="journal article" date="2019" name="bioRxiv">
        <title>The Genome of the Zebra Mussel, Dreissena polymorpha: A Resource for Invasive Species Research.</title>
        <authorList>
            <person name="McCartney M.A."/>
            <person name="Auch B."/>
            <person name="Kono T."/>
            <person name="Mallez S."/>
            <person name="Zhang Y."/>
            <person name="Obille A."/>
            <person name="Becker A."/>
            <person name="Abrahante J.E."/>
            <person name="Garbe J."/>
            <person name="Badalamenti J.P."/>
            <person name="Herman A."/>
            <person name="Mangelson H."/>
            <person name="Liachko I."/>
            <person name="Sullivan S."/>
            <person name="Sone E.D."/>
            <person name="Koren S."/>
            <person name="Silverstein K.A.T."/>
            <person name="Beckman K.B."/>
            <person name="Gohl D.M."/>
        </authorList>
    </citation>
    <scope>NUCLEOTIDE SEQUENCE</scope>
    <source>
        <strain evidence="9">Duluth1</strain>
        <tissue evidence="9">Whole animal</tissue>
    </source>
</reference>
<keyword evidence="10" id="KW-1185">Reference proteome</keyword>
<keyword evidence="4 7" id="KW-1133">Transmembrane helix</keyword>
<feature type="transmembrane region" description="Helical" evidence="7">
    <location>
        <begin position="80"/>
        <end position="100"/>
    </location>
</feature>
<evidence type="ECO:0000259" key="8">
    <source>
        <dbReference type="Pfam" id="PF01529"/>
    </source>
</evidence>
<comment type="subcellular location">
    <subcellularLocation>
        <location evidence="1">Membrane</location>
        <topology evidence="1">Multi-pass membrane protein</topology>
    </subcellularLocation>
</comment>
<evidence type="ECO:0000256" key="3">
    <source>
        <dbReference type="ARBA" id="ARBA00022692"/>
    </source>
</evidence>
<organism evidence="9 10">
    <name type="scientific">Dreissena polymorpha</name>
    <name type="common">Zebra mussel</name>
    <name type="synonym">Mytilus polymorpha</name>
    <dbReference type="NCBI Taxonomy" id="45954"/>
    <lineage>
        <taxon>Eukaryota</taxon>
        <taxon>Metazoa</taxon>
        <taxon>Spiralia</taxon>
        <taxon>Lophotrochozoa</taxon>
        <taxon>Mollusca</taxon>
        <taxon>Bivalvia</taxon>
        <taxon>Autobranchia</taxon>
        <taxon>Heteroconchia</taxon>
        <taxon>Euheterodonta</taxon>
        <taxon>Imparidentia</taxon>
        <taxon>Neoheterodontei</taxon>
        <taxon>Myida</taxon>
        <taxon>Dreissenoidea</taxon>
        <taxon>Dreissenidae</taxon>
        <taxon>Dreissena</taxon>
    </lineage>
</organism>
<evidence type="ECO:0000256" key="4">
    <source>
        <dbReference type="ARBA" id="ARBA00022989"/>
    </source>
</evidence>
<dbReference type="EMBL" id="JAIWYP010000001">
    <property type="protein sequence ID" value="KAH3887208.1"/>
    <property type="molecule type" value="Genomic_DNA"/>
</dbReference>
<comment type="catalytic activity">
    <reaction evidence="7">
        <text>L-cysteinyl-[protein] + hexadecanoyl-CoA = S-hexadecanoyl-L-cysteinyl-[protein] + CoA</text>
        <dbReference type="Rhea" id="RHEA:36683"/>
        <dbReference type="Rhea" id="RHEA-COMP:10131"/>
        <dbReference type="Rhea" id="RHEA-COMP:11032"/>
        <dbReference type="ChEBI" id="CHEBI:29950"/>
        <dbReference type="ChEBI" id="CHEBI:57287"/>
        <dbReference type="ChEBI" id="CHEBI:57379"/>
        <dbReference type="ChEBI" id="CHEBI:74151"/>
        <dbReference type="EC" id="2.3.1.225"/>
    </reaction>
</comment>
<proteinExistence type="inferred from homology"/>
<keyword evidence="6 7" id="KW-0012">Acyltransferase</keyword>
<protein>
    <recommendedName>
        <fullName evidence="7">Palmitoyltransferase</fullName>
        <ecNumber evidence="7">2.3.1.225</ecNumber>
    </recommendedName>
</protein>
<comment type="similarity">
    <text evidence="7">Belongs to the DHHC palmitoyltransferase family.</text>
</comment>
<evidence type="ECO:0000256" key="2">
    <source>
        <dbReference type="ARBA" id="ARBA00022679"/>
    </source>
</evidence>
<evidence type="ECO:0000313" key="9">
    <source>
        <dbReference type="EMBL" id="KAH3887208.1"/>
    </source>
</evidence>
<dbReference type="Proteomes" id="UP000828390">
    <property type="component" value="Unassembled WGS sequence"/>
</dbReference>
<feature type="domain" description="Palmitoyltransferase DHHC" evidence="8">
    <location>
        <begin position="151"/>
        <end position="287"/>
    </location>
</feature>
<dbReference type="GO" id="GO:0016020">
    <property type="term" value="C:membrane"/>
    <property type="evidence" value="ECO:0007669"/>
    <property type="project" value="UniProtKB-SubCell"/>
</dbReference>
<feature type="transmembrane region" description="Helical" evidence="7">
    <location>
        <begin position="196"/>
        <end position="216"/>
    </location>
</feature>
<dbReference type="GO" id="GO:0019706">
    <property type="term" value="F:protein-cysteine S-palmitoyltransferase activity"/>
    <property type="evidence" value="ECO:0007669"/>
    <property type="project" value="UniProtKB-EC"/>
</dbReference>
<dbReference type="InterPro" id="IPR039859">
    <property type="entry name" value="PFA4/ZDH16/20/ERF2-like"/>
</dbReference>
<dbReference type="PANTHER" id="PTHR12246">
    <property type="entry name" value="PALMITOYLTRANSFERASE ZDHHC16"/>
    <property type="match status" value="1"/>
</dbReference>
<dbReference type="InterPro" id="IPR001594">
    <property type="entry name" value="Palmitoyltrfase_DHHC"/>
</dbReference>
<accession>A0A9D4N061</accession>
<keyword evidence="3 7" id="KW-0812">Transmembrane</keyword>
<dbReference type="Pfam" id="PF01529">
    <property type="entry name" value="DHHC"/>
    <property type="match status" value="1"/>
</dbReference>
<comment type="domain">
    <text evidence="7">The DHHC domain is required for palmitoyltransferase activity.</text>
</comment>
<comment type="caution">
    <text evidence="9">The sequence shown here is derived from an EMBL/GenBank/DDBJ whole genome shotgun (WGS) entry which is preliminary data.</text>
</comment>
<gene>
    <name evidence="9" type="ORF">DPMN_011224</name>
</gene>
<dbReference type="PROSITE" id="PS50216">
    <property type="entry name" value="DHHC"/>
    <property type="match status" value="1"/>
</dbReference>
<evidence type="ECO:0000256" key="7">
    <source>
        <dbReference type="RuleBase" id="RU079119"/>
    </source>
</evidence>
<dbReference type="EC" id="2.3.1.225" evidence="7"/>
<reference evidence="9" key="2">
    <citation type="submission" date="2020-11" db="EMBL/GenBank/DDBJ databases">
        <authorList>
            <person name="McCartney M.A."/>
            <person name="Auch B."/>
            <person name="Kono T."/>
            <person name="Mallez S."/>
            <person name="Becker A."/>
            <person name="Gohl D.M."/>
            <person name="Silverstein K.A.T."/>
            <person name="Koren S."/>
            <person name="Bechman K.B."/>
            <person name="Herman A."/>
            <person name="Abrahante J.E."/>
            <person name="Garbe J."/>
        </authorList>
    </citation>
    <scope>NUCLEOTIDE SEQUENCE</scope>
    <source>
        <strain evidence="9">Duluth1</strain>
        <tissue evidence="9">Whole animal</tissue>
    </source>
</reference>
<keyword evidence="2 7" id="KW-0808">Transferase</keyword>
<dbReference type="AlphaFoldDB" id="A0A9D4N061"/>
<name>A0A9D4N061_DREPO</name>
<feature type="transmembrane region" description="Helical" evidence="7">
    <location>
        <begin position="47"/>
        <end position="68"/>
    </location>
</feature>
<evidence type="ECO:0000313" key="10">
    <source>
        <dbReference type="Proteomes" id="UP000828390"/>
    </source>
</evidence>
<feature type="transmembrane region" description="Helical" evidence="7">
    <location>
        <begin position="252"/>
        <end position="272"/>
    </location>
</feature>
<evidence type="ECO:0000256" key="6">
    <source>
        <dbReference type="ARBA" id="ARBA00023315"/>
    </source>
</evidence>
<sequence>MNGHGGYNTKKNDQLMASLKRLLMAAFHAVVTCATNPTLLNKTGPTVYILGLTGIFGWGVRVAIPYVYQSYAAWICRCFQSLGCFLAFELMINWIGIVLVDSSYRVATKPLHEMSAEDNQNSYLSIHNSYGQEAGPHSATDTVLRRRYFTWNYCFRCNLMSPPRAHHCPICNRCILKRDHHCYVAARCIGFRNFRYFAVFIFYAVLATLFSLVHALPYAHYEVIPKVPNYLDILYPITLVRYCLGYVNLNEMILILLGWILLFYLIASLITFQNVYRSIVSGLTIFEIRSTLNVRDNRSISGKLGAVFGQYWWLNFLVPLHQIYPPIDDPLSWPTLSVS</sequence>
<evidence type="ECO:0000256" key="1">
    <source>
        <dbReference type="ARBA" id="ARBA00004141"/>
    </source>
</evidence>
<evidence type="ECO:0000256" key="5">
    <source>
        <dbReference type="ARBA" id="ARBA00023136"/>
    </source>
</evidence>
<keyword evidence="5 7" id="KW-0472">Membrane</keyword>